<feature type="chain" id="PRO_5012657048" description="Plastocyanin-like domain-containing protein" evidence="1">
    <location>
        <begin position="17"/>
        <end position="421"/>
    </location>
</feature>
<evidence type="ECO:0000313" key="3">
    <source>
        <dbReference type="EMBL" id="OJJ37851.1"/>
    </source>
</evidence>
<dbReference type="InterPro" id="IPR008972">
    <property type="entry name" value="Cupredoxin"/>
</dbReference>
<feature type="signal peptide" evidence="1">
    <location>
        <begin position="1"/>
        <end position="16"/>
    </location>
</feature>
<dbReference type="GO" id="GO:0016491">
    <property type="term" value="F:oxidoreductase activity"/>
    <property type="evidence" value="ECO:0007669"/>
    <property type="project" value="InterPro"/>
</dbReference>
<gene>
    <name evidence="3" type="ORF">ASPWEDRAFT_39581</name>
</gene>
<name>A0A1L9RSD0_ASPWE</name>
<organism evidence="3 4">
    <name type="scientific">Aspergillus wentii DTO 134E9</name>
    <dbReference type="NCBI Taxonomy" id="1073089"/>
    <lineage>
        <taxon>Eukaryota</taxon>
        <taxon>Fungi</taxon>
        <taxon>Dikarya</taxon>
        <taxon>Ascomycota</taxon>
        <taxon>Pezizomycotina</taxon>
        <taxon>Eurotiomycetes</taxon>
        <taxon>Eurotiomycetidae</taxon>
        <taxon>Eurotiales</taxon>
        <taxon>Aspergillaceae</taxon>
        <taxon>Aspergillus</taxon>
        <taxon>Aspergillus subgen. Cremei</taxon>
    </lineage>
</organism>
<dbReference type="Gene3D" id="2.60.40.420">
    <property type="entry name" value="Cupredoxins - blue copper proteins"/>
    <property type="match status" value="1"/>
</dbReference>
<dbReference type="InterPro" id="IPR011706">
    <property type="entry name" value="Cu-oxidase_C"/>
</dbReference>
<evidence type="ECO:0000313" key="4">
    <source>
        <dbReference type="Proteomes" id="UP000184383"/>
    </source>
</evidence>
<dbReference type="Pfam" id="PF07731">
    <property type="entry name" value="Cu-oxidase_2"/>
    <property type="match status" value="1"/>
</dbReference>
<dbReference type="GO" id="GO:0005507">
    <property type="term" value="F:copper ion binding"/>
    <property type="evidence" value="ECO:0007669"/>
    <property type="project" value="InterPro"/>
</dbReference>
<evidence type="ECO:0000259" key="2">
    <source>
        <dbReference type="Pfam" id="PF07731"/>
    </source>
</evidence>
<dbReference type="VEuPathDB" id="FungiDB:ASPWEDRAFT_39581"/>
<keyword evidence="4" id="KW-1185">Reference proteome</keyword>
<keyword evidence="1" id="KW-0732">Signal</keyword>
<accession>A0A1L9RSD0</accession>
<dbReference type="AlphaFoldDB" id="A0A1L9RSD0"/>
<reference evidence="4" key="1">
    <citation type="journal article" date="2017" name="Genome Biol.">
        <title>Comparative genomics reveals high biological diversity and specific adaptations in the industrially and medically important fungal genus Aspergillus.</title>
        <authorList>
            <person name="de Vries R.P."/>
            <person name="Riley R."/>
            <person name="Wiebenga A."/>
            <person name="Aguilar-Osorio G."/>
            <person name="Amillis S."/>
            <person name="Uchima C.A."/>
            <person name="Anderluh G."/>
            <person name="Asadollahi M."/>
            <person name="Askin M."/>
            <person name="Barry K."/>
            <person name="Battaglia E."/>
            <person name="Bayram O."/>
            <person name="Benocci T."/>
            <person name="Braus-Stromeyer S.A."/>
            <person name="Caldana C."/>
            <person name="Canovas D."/>
            <person name="Cerqueira G.C."/>
            <person name="Chen F."/>
            <person name="Chen W."/>
            <person name="Choi C."/>
            <person name="Clum A."/>
            <person name="Dos Santos R.A."/>
            <person name="Damasio A.R."/>
            <person name="Diallinas G."/>
            <person name="Emri T."/>
            <person name="Fekete E."/>
            <person name="Flipphi M."/>
            <person name="Freyberg S."/>
            <person name="Gallo A."/>
            <person name="Gournas C."/>
            <person name="Habgood R."/>
            <person name="Hainaut M."/>
            <person name="Harispe M.L."/>
            <person name="Henrissat B."/>
            <person name="Hilden K.S."/>
            <person name="Hope R."/>
            <person name="Hossain A."/>
            <person name="Karabika E."/>
            <person name="Karaffa L."/>
            <person name="Karanyi Z."/>
            <person name="Krasevec N."/>
            <person name="Kuo A."/>
            <person name="Kusch H."/>
            <person name="LaButti K."/>
            <person name="Lagendijk E.L."/>
            <person name="Lapidus A."/>
            <person name="Levasseur A."/>
            <person name="Lindquist E."/>
            <person name="Lipzen A."/>
            <person name="Logrieco A.F."/>
            <person name="MacCabe A."/>
            <person name="Maekelae M.R."/>
            <person name="Malavazi I."/>
            <person name="Melin P."/>
            <person name="Meyer V."/>
            <person name="Mielnichuk N."/>
            <person name="Miskei M."/>
            <person name="Molnar A.P."/>
            <person name="Mule G."/>
            <person name="Ngan C.Y."/>
            <person name="Orejas M."/>
            <person name="Orosz E."/>
            <person name="Ouedraogo J.P."/>
            <person name="Overkamp K.M."/>
            <person name="Park H.-S."/>
            <person name="Perrone G."/>
            <person name="Piumi F."/>
            <person name="Punt P.J."/>
            <person name="Ram A.F."/>
            <person name="Ramon A."/>
            <person name="Rauscher S."/>
            <person name="Record E."/>
            <person name="Riano-Pachon D.M."/>
            <person name="Robert V."/>
            <person name="Roehrig J."/>
            <person name="Ruller R."/>
            <person name="Salamov A."/>
            <person name="Salih N.S."/>
            <person name="Samson R.A."/>
            <person name="Sandor E."/>
            <person name="Sanguinetti M."/>
            <person name="Schuetze T."/>
            <person name="Sepcic K."/>
            <person name="Shelest E."/>
            <person name="Sherlock G."/>
            <person name="Sophianopoulou V."/>
            <person name="Squina F.M."/>
            <person name="Sun H."/>
            <person name="Susca A."/>
            <person name="Todd R.B."/>
            <person name="Tsang A."/>
            <person name="Unkles S.E."/>
            <person name="van de Wiele N."/>
            <person name="van Rossen-Uffink D."/>
            <person name="Oliveira J.V."/>
            <person name="Vesth T.C."/>
            <person name="Visser J."/>
            <person name="Yu J.-H."/>
            <person name="Zhou M."/>
            <person name="Andersen M.R."/>
            <person name="Archer D.B."/>
            <person name="Baker S.E."/>
            <person name="Benoit I."/>
            <person name="Brakhage A.A."/>
            <person name="Braus G.H."/>
            <person name="Fischer R."/>
            <person name="Frisvad J.C."/>
            <person name="Goldman G.H."/>
            <person name="Houbraken J."/>
            <person name="Oakley B."/>
            <person name="Pocsi I."/>
            <person name="Scazzocchio C."/>
            <person name="Seiboth B."/>
            <person name="vanKuyk P.A."/>
            <person name="Wortman J."/>
            <person name="Dyer P.S."/>
            <person name="Grigoriev I.V."/>
        </authorList>
    </citation>
    <scope>NUCLEOTIDE SEQUENCE [LARGE SCALE GENOMIC DNA]</scope>
    <source>
        <strain evidence="4">DTO 134E9</strain>
    </source>
</reference>
<dbReference type="EMBL" id="KV878211">
    <property type="protein sequence ID" value="OJJ37851.1"/>
    <property type="molecule type" value="Genomic_DNA"/>
</dbReference>
<dbReference type="SUPFAM" id="SSF49503">
    <property type="entry name" value="Cupredoxins"/>
    <property type="match status" value="2"/>
</dbReference>
<proteinExistence type="predicted"/>
<dbReference type="OrthoDB" id="2121828at2759"/>
<sequence length="421" mass="45787">MALLLASFLLASISVASPTSTKASACTATLNGKLPSQTPVDFEFNGNVRKYYIAAEEVVWDYAPSGWDNMLGLPLDVSPRAQAAGYTQYGTKWKKAVYRGYKDASFTEQTPQPPWQGIQGPTLRSEVGDMIEILFINRLPQHYATMHSMGLSYTKEYEGSLYPTGSRNSTPAPGDAVAPGGCAVYKWVVPESAAPPAGQPSHMHGYHSYISMLEDLNAGLAGPQITYARGKMEHTVSHYHEVPLYFMGFDESKSILTATNKQSLTNSSATLNATARVLGGLAAYGNSSYWRPQLVNSLGAAGLDDAPMFYALNGYVMANSAPFEFCLNDEVIWYVYAHGTEPHTFHMHGHGFQTGGINKDAISINDGEMFSLFMKATTPGTWQAICHVDDHLMGGMVAYYTVSDTKCPNKDIGGIMESVQL</sequence>
<evidence type="ECO:0000256" key="1">
    <source>
        <dbReference type="SAM" id="SignalP"/>
    </source>
</evidence>
<protein>
    <recommendedName>
        <fullName evidence="2">Plastocyanin-like domain-containing protein</fullName>
    </recommendedName>
</protein>
<dbReference type="GeneID" id="63750974"/>
<dbReference type="STRING" id="1073089.A0A1L9RSD0"/>
<dbReference type="RefSeq" id="XP_040691527.1">
    <property type="nucleotide sequence ID" value="XM_040835126.1"/>
</dbReference>
<feature type="domain" description="Plastocyanin-like" evidence="2">
    <location>
        <begin position="313"/>
        <end position="404"/>
    </location>
</feature>
<dbReference type="Proteomes" id="UP000184383">
    <property type="component" value="Unassembled WGS sequence"/>
</dbReference>